<dbReference type="InterPro" id="IPR003169">
    <property type="entry name" value="GYF"/>
</dbReference>
<dbReference type="InterPro" id="IPR035445">
    <property type="entry name" value="GYF-like_dom_sf"/>
</dbReference>
<feature type="compositionally biased region" description="Basic and acidic residues" evidence="1">
    <location>
        <begin position="436"/>
        <end position="445"/>
    </location>
</feature>
<dbReference type="SUPFAM" id="SSF55277">
    <property type="entry name" value="GYF domain"/>
    <property type="match status" value="1"/>
</dbReference>
<feature type="compositionally biased region" description="Polar residues" evidence="1">
    <location>
        <begin position="628"/>
        <end position="651"/>
    </location>
</feature>
<dbReference type="PANTHER" id="PTHR14445:SF36">
    <property type="entry name" value="FI03272P-RELATED"/>
    <property type="match status" value="1"/>
</dbReference>
<evidence type="ECO:0000259" key="2">
    <source>
        <dbReference type="PROSITE" id="PS50829"/>
    </source>
</evidence>
<dbReference type="Pfam" id="PF02213">
    <property type="entry name" value="GYF"/>
    <property type="match status" value="1"/>
</dbReference>
<dbReference type="Gene3D" id="3.30.1490.40">
    <property type="match status" value="1"/>
</dbReference>
<dbReference type="CDD" id="cd00072">
    <property type="entry name" value="GYF"/>
    <property type="match status" value="1"/>
</dbReference>
<reference evidence="3 4" key="1">
    <citation type="submission" date="2020-07" db="EMBL/GenBank/DDBJ databases">
        <title>The yeast mating-type switching endonuclease HO is a domesticated member of an unorthodox homing genetic element family.</title>
        <authorList>
            <person name="Coughlan A.Y."/>
            <person name="Lombardi L."/>
            <person name="Braun-Galleani S."/>
            <person name="Martos A.R."/>
            <person name="Galeote V."/>
            <person name="Bigey F."/>
            <person name="Dequin S."/>
            <person name="Byrne K.P."/>
            <person name="Wolfe K.H."/>
        </authorList>
    </citation>
    <scope>NUCLEOTIDE SEQUENCE [LARGE SCALE GENOMIC DNA]</scope>
    <source>
        <strain evidence="3 4">NRRL Y-6702</strain>
    </source>
</reference>
<dbReference type="GO" id="GO:0005829">
    <property type="term" value="C:cytosol"/>
    <property type="evidence" value="ECO:0007669"/>
    <property type="project" value="TreeGrafter"/>
</dbReference>
<feature type="region of interest" description="Disordered" evidence="1">
    <location>
        <begin position="343"/>
        <end position="501"/>
    </location>
</feature>
<dbReference type="SMART" id="SM00444">
    <property type="entry name" value="GYF"/>
    <property type="match status" value="1"/>
</dbReference>
<dbReference type="AlphaFoldDB" id="A0A7H9BAB0"/>
<dbReference type="PROSITE" id="PS50829">
    <property type="entry name" value="GYF"/>
    <property type="match status" value="1"/>
</dbReference>
<feature type="compositionally biased region" description="Polar residues" evidence="1">
    <location>
        <begin position="118"/>
        <end position="130"/>
    </location>
</feature>
<dbReference type="RefSeq" id="XP_037146684.1">
    <property type="nucleotide sequence ID" value="XM_037290789.1"/>
</dbReference>
<evidence type="ECO:0000313" key="4">
    <source>
        <dbReference type="Proteomes" id="UP000509704"/>
    </source>
</evidence>
<keyword evidence="4" id="KW-1185">Reference proteome</keyword>
<sequence>MNFQSSYQDPLESMSYQLQNMAFERGVSGAHSGAKVSANGGVSQPLSRTGSSLVDSMAAQRSSSPFVAHSQVPGQILGQASGGIPQARESVGVGSVGIAGGFQGQGAILGGASGPPNGWTQSANGSSVSSPYTSQLGQTNLYTGGSPHFQNLPMPAGMPQSSQPVIIESQWKYFDTQGQIQGPFSSNAMSQWYASGYFQPSLQIARQGPTPEPFGINDRFIMLAELISRVNDFHDPFLSFDRIISSNSMYNLGASLVGHHNAASTLQSSIQPNHSSAVANVESDDFTHDEILQLKDKDGGYYHEVLVQIPASRKNEQKLDQNVEVDTSVVFINEGITEIPRKEKMLEASTSQVDATSSEMKQNSTIESSEKIADKNKQKATSRAKVVVSDAKDINSRRQQKAEEMARKLVEEQEKQEREQNRKEELRKLKKQQKQKTKESDENSVKNKSKTTTESMSTATTVSSKSSPEESQKGASVITAPVAPWAHKAENADTTKISIPELQKKEEIEQARRNQERELKERAVALKIQDDILKQEKADNELKSKLTWANKPAPPAVTIDIKAQSKRKAELESANKIKSLATANSNSSALNELNDPNFIKQQKKLWEEAQRSNSKPTTSNPSSSSNKMWTTVPSKSSNNNTNREAKITNQPKSYISPDKLRAVSVTSNKQIGSSTSIPSLKSKYSTPMAYPGNSSIALRQEFLRWCKSQMKLSPNVSSTSVLEVLLSLPAGPDAKEIIADTIYSNSSTMDGRRFALEFIKKRIECEKQIKDPLTWSEALALPEGEQDDWEFQIVSKKKGRKH</sequence>
<feature type="compositionally biased region" description="Polar residues" evidence="1">
    <location>
        <begin position="40"/>
        <end position="57"/>
    </location>
</feature>
<proteinExistence type="predicted"/>
<organism evidence="3 4">
    <name type="scientific">Zygotorulaspora mrakii</name>
    <name type="common">Zygosaccharomyces mrakii</name>
    <dbReference type="NCBI Taxonomy" id="42260"/>
    <lineage>
        <taxon>Eukaryota</taxon>
        <taxon>Fungi</taxon>
        <taxon>Dikarya</taxon>
        <taxon>Ascomycota</taxon>
        <taxon>Saccharomycotina</taxon>
        <taxon>Saccharomycetes</taxon>
        <taxon>Saccharomycetales</taxon>
        <taxon>Saccharomycetaceae</taxon>
        <taxon>Zygotorulaspora</taxon>
    </lineage>
</organism>
<evidence type="ECO:0000256" key="1">
    <source>
        <dbReference type="SAM" id="MobiDB-lite"/>
    </source>
</evidence>
<dbReference type="Proteomes" id="UP000509704">
    <property type="component" value="Chromosome 8"/>
</dbReference>
<feature type="region of interest" description="Disordered" evidence="1">
    <location>
        <begin position="32"/>
        <end position="57"/>
    </location>
</feature>
<dbReference type="InterPro" id="IPR051640">
    <property type="entry name" value="GRB10-interact_GYF"/>
</dbReference>
<protein>
    <recommendedName>
        <fullName evidence="2">GYF domain-containing protein</fullName>
    </recommendedName>
</protein>
<name>A0A7H9BAB0_ZYGMR</name>
<evidence type="ECO:0000313" key="3">
    <source>
        <dbReference type="EMBL" id="QLG74959.1"/>
    </source>
</evidence>
<dbReference type="OrthoDB" id="48509at2759"/>
<feature type="compositionally biased region" description="Basic and acidic residues" evidence="1">
    <location>
        <begin position="390"/>
        <end position="427"/>
    </location>
</feature>
<accession>A0A7H9BAB0</accession>
<feature type="region of interest" description="Disordered" evidence="1">
    <location>
        <begin position="109"/>
        <end position="130"/>
    </location>
</feature>
<feature type="domain" description="GYF" evidence="2">
    <location>
        <begin position="168"/>
        <end position="224"/>
    </location>
</feature>
<gene>
    <name evidence="3" type="ORF">HG535_0H02860</name>
</gene>
<dbReference type="GeneID" id="59238762"/>
<feature type="compositionally biased region" description="Basic and acidic residues" evidence="1">
    <location>
        <begin position="368"/>
        <end position="377"/>
    </location>
</feature>
<feature type="compositionally biased region" description="Low complexity" evidence="1">
    <location>
        <begin position="450"/>
        <end position="464"/>
    </location>
</feature>
<feature type="compositionally biased region" description="Polar residues" evidence="1">
    <location>
        <begin position="348"/>
        <end position="367"/>
    </location>
</feature>
<feature type="region of interest" description="Disordered" evidence="1">
    <location>
        <begin position="606"/>
        <end position="651"/>
    </location>
</feature>
<dbReference type="PANTHER" id="PTHR14445">
    <property type="entry name" value="GRB10 INTERACTING GYF PROTEIN"/>
    <property type="match status" value="1"/>
</dbReference>
<dbReference type="EMBL" id="CP058611">
    <property type="protein sequence ID" value="QLG74959.1"/>
    <property type="molecule type" value="Genomic_DNA"/>
</dbReference>
<dbReference type="KEGG" id="zmk:HG535_0H02860"/>
<feature type="compositionally biased region" description="Low complexity" evidence="1">
    <location>
        <begin position="612"/>
        <end position="627"/>
    </location>
</feature>